<name>A0A8B7CY29_PHODC</name>
<organism evidence="4 5">
    <name type="scientific">Phoenix dactylifera</name>
    <name type="common">Date palm</name>
    <dbReference type="NCBI Taxonomy" id="42345"/>
    <lineage>
        <taxon>Eukaryota</taxon>
        <taxon>Viridiplantae</taxon>
        <taxon>Streptophyta</taxon>
        <taxon>Embryophyta</taxon>
        <taxon>Tracheophyta</taxon>
        <taxon>Spermatophyta</taxon>
        <taxon>Magnoliopsida</taxon>
        <taxon>Liliopsida</taxon>
        <taxon>Arecaceae</taxon>
        <taxon>Coryphoideae</taxon>
        <taxon>Phoeniceae</taxon>
        <taxon>Phoenix</taxon>
    </lineage>
</organism>
<dbReference type="Pfam" id="PF13639">
    <property type="entry name" value="zf-RING_2"/>
    <property type="match status" value="1"/>
</dbReference>
<evidence type="ECO:0000256" key="1">
    <source>
        <dbReference type="PROSITE-ProRule" id="PRU00175"/>
    </source>
</evidence>
<keyword evidence="2" id="KW-0812">Transmembrane</keyword>
<dbReference type="GO" id="GO:0008270">
    <property type="term" value="F:zinc ion binding"/>
    <property type="evidence" value="ECO:0007669"/>
    <property type="project" value="UniProtKB-KW"/>
</dbReference>
<dbReference type="CDD" id="cd16461">
    <property type="entry name" value="RING-H2_EL5-like"/>
    <property type="match status" value="1"/>
</dbReference>
<dbReference type="SUPFAM" id="SSF57850">
    <property type="entry name" value="RING/U-box"/>
    <property type="match status" value="1"/>
</dbReference>
<feature type="domain" description="RING-type" evidence="3">
    <location>
        <begin position="85"/>
        <end position="127"/>
    </location>
</feature>
<keyword evidence="1" id="KW-0479">Metal-binding</keyword>
<keyword evidence="2" id="KW-1133">Transmembrane helix</keyword>
<dbReference type="Gene3D" id="3.30.40.10">
    <property type="entry name" value="Zinc/RING finger domain, C3HC4 (zinc finger)"/>
    <property type="match status" value="1"/>
</dbReference>
<keyword evidence="4" id="KW-1185">Reference proteome</keyword>
<dbReference type="InterPro" id="IPR053070">
    <property type="entry name" value="RING-type_E3_ubiquitin-ligase"/>
</dbReference>
<dbReference type="InterPro" id="IPR001841">
    <property type="entry name" value="Znf_RING"/>
</dbReference>
<dbReference type="OrthoDB" id="8062037at2759"/>
<dbReference type="SMART" id="SM00184">
    <property type="entry name" value="RING"/>
    <property type="match status" value="1"/>
</dbReference>
<reference evidence="4" key="1">
    <citation type="journal article" date="2019" name="Nat. Commun.">
        <title>Genome-wide association mapping of date palm fruit traits.</title>
        <authorList>
            <person name="Hazzouri K.M."/>
            <person name="Gros-Balthazard M."/>
            <person name="Flowers J.M."/>
            <person name="Copetti D."/>
            <person name="Lemansour A."/>
            <person name="Lebrun M."/>
            <person name="Masmoudi K."/>
            <person name="Ferrand S."/>
            <person name="Dhar M.I."/>
            <person name="Fresquez Z.A."/>
            <person name="Rosas U."/>
            <person name="Zhang J."/>
            <person name="Talag J."/>
            <person name="Lee S."/>
            <person name="Kudrna D."/>
            <person name="Powell R.F."/>
            <person name="Leitch I.J."/>
            <person name="Krueger R.R."/>
            <person name="Wing R.A."/>
            <person name="Amiri K.M.A."/>
            <person name="Purugganan M.D."/>
        </authorList>
    </citation>
    <scope>NUCLEOTIDE SEQUENCE [LARGE SCALE GENOMIC DNA]</scope>
    <source>
        <strain evidence="4">cv. Khalas</strain>
    </source>
</reference>
<keyword evidence="1" id="KW-0862">Zinc</keyword>
<dbReference type="KEGG" id="pda:103720886"/>
<dbReference type="RefSeq" id="XP_008809063.1">
    <property type="nucleotide sequence ID" value="XM_008810841.4"/>
</dbReference>
<reference evidence="5" key="2">
    <citation type="submission" date="2025-08" db="UniProtKB">
        <authorList>
            <consortium name="RefSeq"/>
        </authorList>
    </citation>
    <scope>IDENTIFICATION</scope>
    <source>
        <tissue evidence="5">Young leaves</tissue>
    </source>
</reference>
<feature type="transmembrane region" description="Helical" evidence="2">
    <location>
        <begin position="12"/>
        <end position="31"/>
    </location>
</feature>
<dbReference type="PROSITE" id="PS50089">
    <property type="entry name" value="ZF_RING_2"/>
    <property type="match status" value="1"/>
</dbReference>
<sequence length="174" mass="19264">MLSSGMNLVTTVIGFGMSLTFIVFICVRLICSRIRSLGSQAAAFDVDLRSDPENSISGLEPVVVAAIPTIKYNRDTFHSGEDALCTICLGEYQEKEILRIMPTCGHNFHLSCIDVWLQKQSTCPICRLSLNDLIEAKDVAFQAVNRHEVANDHTNQWVLPSHQLLGGSRNSQDL</sequence>
<proteinExistence type="predicted"/>
<accession>A0A8B7CY29</accession>
<evidence type="ECO:0000256" key="2">
    <source>
        <dbReference type="SAM" id="Phobius"/>
    </source>
</evidence>
<evidence type="ECO:0000313" key="4">
    <source>
        <dbReference type="Proteomes" id="UP000228380"/>
    </source>
</evidence>
<dbReference type="FunFam" id="3.30.40.10:FF:000971">
    <property type="entry name" value="Putative RING zinc finger domain superfamily protein"/>
    <property type="match status" value="1"/>
</dbReference>
<dbReference type="PANTHER" id="PTHR47035">
    <property type="entry name" value="OS11G0150450 PROTEIN"/>
    <property type="match status" value="1"/>
</dbReference>
<protein>
    <submittedName>
        <fullName evidence="5">RING-H2 finger protein ATL67-like</fullName>
    </submittedName>
</protein>
<dbReference type="AlphaFoldDB" id="A0A8B7CY29"/>
<dbReference type="GeneID" id="103720886"/>
<dbReference type="InterPro" id="IPR013083">
    <property type="entry name" value="Znf_RING/FYVE/PHD"/>
</dbReference>
<evidence type="ECO:0000259" key="3">
    <source>
        <dbReference type="PROSITE" id="PS50089"/>
    </source>
</evidence>
<gene>
    <name evidence="5" type="primary">LOC103720886</name>
</gene>
<evidence type="ECO:0000313" key="5">
    <source>
        <dbReference type="RefSeq" id="XP_008809063.1"/>
    </source>
</evidence>
<dbReference type="Proteomes" id="UP000228380">
    <property type="component" value="Chromosome 17"/>
</dbReference>
<keyword evidence="2" id="KW-0472">Membrane</keyword>
<keyword evidence="1" id="KW-0863">Zinc-finger</keyword>
<dbReference type="PANTHER" id="PTHR47035:SF4">
    <property type="entry name" value="OS02G0676500 PROTEIN"/>
    <property type="match status" value="1"/>
</dbReference>